<name>A0A9X0HMN1_SOLP1</name>
<comment type="caution">
    <text evidence="2">The sequence shown here is derived from an EMBL/GenBank/DDBJ whole genome shotgun (WGS) entry which is preliminary data.</text>
</comment>
<feature type="transmembrane region" description="Helical" evidence="1">
    <location>
        <begin position="6"/>
        <end position="26"/>
    </location>
</feature>
<keyword evidence="3" id="KW-1185">Reference proteome</keyword>
<keyword evidence="1" id="KW-0812">Transmembrane</keyword>
<dbReference type="RefSeq" id="WP_059070214.1">
    <property type="nucleotide sequence ID" value="NZ_LNAL01000006.1"/>
</dbReference>
<gene>
    <name evidence="2" type="ORF">ASU33_10610</name>
</gene>
<dbReference type="OrthoDB" id="9915513at2"/>
<keyword evidence="1" id="KW-0472">Membrane</keyword>
<evidence type="ECO:0008006" key="4">
    <source>
        <dbReference type="Google" id="ProtNLM"/>
    </source>
</evidence>
<dbReference type="AlphaFoldDB" id="A0A9X0HMN1"/>
<protein>
    <recommendedName>
        <fullName evidence="4">DUF3592 domain-containing protein</fullName>
    </recommendedName>
</protein>
<evidence type="ECO:0000256" key="1">
    <source>
        <dbReference type="SAM" id="Phobius"/>
    </source>
</evidence>
<organism evidence="2 3">
    <name type="scientific">Solirubrum puertoriconensis</name>
    <dbReference type="NCBI Taxonomy" id="1751427"/>
    <lineage>
        <taxon>Bacteria</taxon>
        <taxon>Pseudomonadati</taxon>
        <taxon>Bacteroidota</taxon>
        <taxon>Cytophagia</taxon>
        <taxon>Cytophagales</taxon>
    </lineage>
</organism>
<proteinExistence type="predicted"/>
<evidence type="ECO:0000313" key="3">
    <source>
        <dbReference type="Proteomes" id="UP000054223"/>
    </source>
</evidence>
<reference evidence="2 3" key="1">
    <citation type="submission" date="2015-11" db="EMBL/GenBank/DDBJ databases">
        <title>Solirubrum puertoriconensis gen. nov. an environmental bacteria isolated in Puerto Rico.</title>
        <authorList>
            <person name="Cuebas-Irizarry M.F."/>
            <person name="Montalvo-Rodriguez R."/>
        </authorList>
    </citation>
    <scope>NUCLEOTIDE SEQUENCE [LARGE SCALE GENOMIC DNA]</scope>
    <source>
        <strain evidence="2 3">MC1A</strain>
    </source>
</reference>
<dbReference type="Proteomes" id="UP000054223">
    <property type="component" value="Unassembled WGS sequence"/>
</dbReference>
<evidence type="ECO:0000313" key="2">
    <source>
        <dbReference type="EMBL" id="KUG08594.1"/>
    </source>
</evidence>
<sequence length="143" mass="16732">MIQFDDTLIVQIIAIVVGAIVFFWALNEYRLTRFIMQHGEEAEGRVISLIPIRDEEYPDSHEPIGYQPLIQFVTLEEVVMTVHYESSSLTQWQIDQRLMLRYLVDKPQEFRLVAHKEKVEDWLLSFMLVGAAAILFSVSAWFL</sequence>
<keyword evidence="1" id="KW-1133">Transmembrane helix</keyword>
<dbReference type="EMBL" id="LNAL01000006">
    <property type="protein sequence ID" value="KUG08594.1"/>
    <property type="molecule type" value="Genomic_DNA"/>
</dbReference>
<accession>A0A9X0HMN1</accession>
<feature type="transmembrane region" description="Helical" evidence="1">
    <location>
        <begin position="122"/>
        <end position="142"/>
    </location>
</feature>